<keyword evidence="1" id="KW-0472">Membrane</keyword>
<evidence type="ECO:0000313" key="2">
    <source>
        <dbReference type="EMBL" id="GFZ30320.1"/>
    </source>
</evidence>
<keyword evidence="3" id="KW-1185">Reference proteome</keyword>
<organism evidence="2 3">
    <name type="scientific">Clostridium zeae</name>
    <dbReference type="NCBI Taxonomy" id="2759022"/>
    <lineage>
        <taxon>Bacteria</taxon>
        <taxon>Bacillati</taxon>
        <taxon>Bacillota</taxon>
        <taxon>Clostridia</taxon>
        <taxon>Eubacteriales</taxon>
        <taxon>Clostridiaceae</taxon>
        <taxon>Clostridium</taxon>
    </lineage>
</organism>
<protein>
    <submittedName>
        <fullName evidence="2">Uncharacterized protein</fullName>
    </submittedName>
</protein>
<proteinExistence type="predicted"/>
<feature type="transmembrane region" description="Helical" evidence="1">
    <location>
        <begin position="111"/>
        <end position="129"/>
    </location>
</feature>
<gene>
    <name evidence="2" type="ORF">CSC2_08460</name>
</gene>
<comment type="caution">
    <text evidence="2">The sequence shown here is derived from an EMBL/GenBank/DDBJ whole genome shotgun (WGS) entry which is preliminary data.</text>
</comment>
<keyword evidence="1" id="KW-0812">Transmembrane</keyword>
<evidence type="ECO:0000313" key="3">
    <source>
        <dbReference type="Proteomes" id="UP000663802"/>
    </source>
</evidence>
<keyword evidence="1" id="KW-1133">Transmembrane helix</keyword>
<feature type="transmembrane region" description="Helical" evidence="1">
    <location>
        <begin position="53"/>
        <end position="74"/>
    </location>
</feature>
<reference evidence="2 3" key="1">
    <citation type="journal article" date="2021" name="Int. J. Syst. Evol. Microbiol.">
        <title>Clostridium zeae sp. nov., isolated from corn silage.</title>
        <authorList>
            <person name="Kobayashi H."/>
            <person name="Tanizawa Y."/>
            <person name="Yagura M."/>
            <person name="Sakamoto M."/>
            <person name="Ohkuma M."/>
            <person name="Tohno M."/>
        </authorList>
    </citation>
    <scope>NUCLEOTIDE SEQUENCE [LARGE SCALE GENOMIC DNA]</scope>
    <source>
        <strain evidence="2 3">CSC2</strain>
    </source>
</reference>
<sequence length="141" mass="15758">MLYKIGKKTAGIGIILMNIFTIVVFLLVILKILPYNSIGGGRLDSYQTAYQTAITSIFIMCFGIPIVAIASGLIKFGRFKFFLKVYLWLSFVFVCLNTIANLLGVTLFEKIIMALVTVIQAILFFRLATDKDSTENTNLEI</sequence>
<feature type="transmembrane region" description="Helical" evidence="1">
    <location>
        <begin position="12"/>
        <end position="33"/>
    </location>
</feature>
<name>A0ABQ1E6C3_9CLOT</name>
<dbReference type="Proteomes" id="UP000663802">
    <property type="component" value="Unassembled WGS sequence"/>
</dbReference>
<dbReference type="RefSeq" id="WP_206868295.1">
    <property type="nucleotide sequence ID" value="NZ_BMBA01000001.1"/>
</dbReference>
<feature type="transmembrane region" description="Helical" evidence="1">
    <location>
        <begin position="86"/>
        <end position="105"/>
    </location>
</feature>
<evidence type="ECO:0000256" key="1">
    <source>
        <dbReference type="SAM" id="Phobius"/>
    </source>
</evidence>
<dbReference type="EMBL" id="BMBA01000001">
    <property type="protein sequence ID" value="GFZ30320.1"/>
    <property type="molecule type" value="Genomic_DNA"/>
</dbReference>
<accession>A0ABQ1E6C3</accession>